<reference evidence="3" key="3">
    <citation type="journal article" date="2021" name="Syst. Appl. Microbiol.">
        <title>Roseomonas hellenica sp. nov., isolated from roots of wild-growing Alkanna tinctoria.</title>
        <authorList>
            <person name="Rat A."/>
            <person name="Naranjo H.D."/>
            <person name="Lebbe L."/>
            <person name="Cnockaert M."/>
            <person name="Krigas N."/>
            <person name="Grigoriadou K."/>
            <person name="Maloupa E."/>
            <person name="Willems A."/>
        </authorList>
    </citation>
    <scope>NUCLEOTIDE SEQUENCE</scope>
    <source>
        <strain evidence="3">LMG 31161</strain>
    </source>
</reference>
<comment type="caution">
    <text evidence="3">The sequence shown here is derived from an EMBL/GenBank/DDBJ whole genome shotgun (WGS) entry which is preliminary data.</text>
</comment>
<feature type="transmembrane region" description="Helical" evidence="2">
    <location>
        <begin position="191"/>
        <end position="211"/>
    </location>
</feature>
<organism evidence="3 6">
    <name type="scientific">Neoroseomonas oryzicola</name>
    <dbReference type="NCBI Taxonomy" id="535904"/>
    <lineage>
        <taxon>Bacteria</taxon>
        <taxon>Pseudomonadati</taxon>
        <taxon>Pseudomonadota</taxon>
        <taxon>Alphaproteobacteria</taxon>
        <taxon>Acetobacterales</taxon>
        <taxon>Acetobacteraceae</taxon>
        <taxon>Neoroseomonas</taxon>
    </lineage>
</organism>
<feature type="transmembrane region" description="Helical" evidence="2">
    <location>
        <begin position="771"/>
        <end position="788"/>
    </location>
</feature>
<keyword evidence="3" id="KW-0808">Transferase</keyword>
<keyword evidence="2" id="KW-0812">Transmembrane</keyword>
<protein>
    <submittedName>
        <fullName evidence="3">SAM-dependent methyltransferase</fullName>
    </submittedName>
</protein>
<feature type="transmembrane region" description="Helical" evidence="2">
    <location>
        <begin position="143"/>
        <end position="160"/>
    </location>
</feature>
<dbReference type="PANTHER" id="PTHR43317:SF1">
    <property type="entry name" value="THERMOSPERMINE SYNTHASE ACAULIS5"/>
    <property type="match status" value="1"/>
</dbReference>
<proteinExistence type="predicted"/>
<dbReference type="GO" id="GO:0006596">
    <property type="term" value="P:polyamine biosynthetic process"/>
    <property type="evidence" value="ECO:0007669"/>
    <property type="project" value="UniProtKB-KW"/>
</dbReference>
<feature type="transmembrane region" description="Helical" evidence="2">
    <location>
        <begin position="166"/>
        <end position="184"/>
    </location>
</feature>
<dbReference type="SUPFAM" id="SSF53335">
    <property type="entry name" value="S-adenosyl-L-methionine-dependent methyltransferases"/>
    <property type="match status" value="1"/>
</dbReference>
<feature type="transmembrane region" description="Helical" evidence="2">
    <location>
        <begin position="615"/>
        <end position="638"/>
    </location>
</feature>
<dbReference type="EMBL" id="JAAEDK010000001">
    <property type="protein sequence ID" value="MBR0657682.1"/>
    <property type="molecule type" value="Genomic_DNA"/>
</dbReference>
<accession>A0A9X9WBH2</accession>
<sequence length="793" mass="82759">MRPDLLAVAVVSAGALAFEVLLARLLAIVHWHHFVGMVISLALLGYGASGSVLTALQDRLRPHAAPAFAVCALLFGAAALASVAIAEALPFNALEVLWSPRQWLWLALLYLLFAVPFAFAAACTGLALACVDAPVGRIYRADLLGAGAGCLLAVGLLDLLRPDQALPAIAAAGLVAAAIVLAGAHRRRAAAGALICGAAFGIAAASGWPGLHMSPFKPLPQVLLVEGTSVVAERTSPIGLVQVVRSERIPFRSVTGLSLANRQEPAEQLGLFIDGEGPTPVTRFTGDFAPLAYLDATLAALPYRMAERPRRVLLLGLGGGSDLLLALRHGAETIDVVEPDDGVASLLRGDLAAFAGGILDRPEVALHVETARRFAARQGAAYDLVVMDASPGRGGALAETFPLTVEAFAAYLGRLAPEGVLALPHALRLPPRDSLKLVLTALEALERLGAREPARHLALLRAWDSVILLVRRAPFDAAQLAALDRLAEALNFDLGWHAAMPREAADRFNLLGAPVLFDGVAALTGPDRAGFVARYAFDIRPATDDRPYFQDFFHWRALPLLWTAVRSGNAGLLDWGWPVQVATLAIAVLSGLVLILLPARVLAGRVSGRAGRSTAAYFLLIGAGFMFVEIAVMQRLVLFLGDPVHAFAVTLAAFLVFAGLGSGWAAGPRRQGAAARLPWIAVGAIATLAAAHGIAARWLSLPDALDAIPRSLLAAAAIAPLAFAMGVPFPAVLARLKAGSPALVPWAWGVNGCASVVAAALAALVATSFGAQALMILGVVAYLFAGLAQQRIP</sequence>
<dbReference type="Gene3D" id="3.40.50.150">
    <property type="entry name" value="Vaccinia Virus protein VP39"/>
    <property type="match status" value="1"/>
</dbReference>
<reference evidence="4 5" key="2">
    <citation type="submission" date="2020-02" db="EMBL/GenBank/DDBJ databases">
        <authorList>
            <person name="Sun Q."/>
            <person name="Inoue M."/>
        </authorList>
    </citation>
    <scope>NUCLEOTIDE SEQUENCE [LARGE SCALE GENOMIC DNA]</scope>
    <source>
        <strain evidence="4 5">KCTC 22478</strain>
    </source>
</reference>
<dbReference type="EMBL" id="JAAVUP010000006">
    <property type="protein sequence ID" value="NKE18938.1"/>
    <property type="molecule type" value="Genomic_DNA"/>
</dbReference>
<dbReference type="Proteomes" id="UP000746741">
    <property type="component" value="Unassembled WGS sequence"/>
</dbReference>
<feature type="transmembrane region" description="Helical" evidence="2">
    <location>
        <begin position="33"/>
        <end position="56"/>
    </location>
</feature>
<dbReference type="AlphaFoldDB" id="A0A9X9WBH2"/>
<dbReference type="Pfam" id="PF01564">
    <property type="entry name" value="Spermine_synth"/>
    <property type="match status" value="1"/>
</dbReference>
<keyword evidence="5" id="KW-1185">Reference proteome</keyword>
<feature type="transmembrane region" description="Helical" evidence="2">
    <location>
        <begin position="679"/>
        <end position="700"/>
    </location>
</feature>
<gene>
    <name evidence="4" type="ORF">GWK15_18430</name>
    <name evidence="3" type="ORF">GXW75_00365</name>
</gene>
<evidence type="ECO:0000313" key="5">
    <source>
        <dbReference type="Proteomes" id="UP000746741"/>
    </source>
</evidence>
<keyword evidence="1" id="KW-0620">Polyamine biosynthesis</keyword>
<evidence type="ECO:0000256" key="2">
    <source>
        <dbReference type="SAM" id="Phobius"/>
    </source>
</evidence>
<evidence type="ECO:0000313" key="6">
    <source>
        <dbReference type="Proteomes" id="UP001138708"/>
    </source>
</evidence>
<feature type="transmembrane region" description="Helical" evidence="2">
    <location>
        <begin position="103"/>
        <end position="131"/>
    </location>
</feature>
<dbReference type="Proteomes" id="UP001138708">
    <property type="component" value="Unassembled WGS sequence"/>
</dbReference>
<dbReference type="GO" id="GO:0008168">
    <property type="term" value="F:methyltransferase activity"/>
    <property type="evidence" value="ECO:0007669"/>
    <property type="project" value="UniProtKB-KW"/>
</dbReference>
<feature type="transmembrane region" description="Helical" evidence="2">
    <location>
        <begin position="575"/>
        <end position="603"/>
    </location>
</feature>
<dbReference type="GO" id="GO:0032259">
    <property type="term" value="P:methylation"/>
    <property type="evidence" value="ECO:0007669"/>
    <property type="project" value="UniProtKB-KW"/>
</dbReference>
<dbReference type="RefSeq" id="WP_168042846.1">
    <property type="nucleotide sequence ID" value="NZ_JAAEDK010000001.1"/>
</dbReference>
<feature type="transmembrane region" description="Helical" evidence="2">
    <location>
        <begin position="746"/>
        <end position="765"/>
    </location>
</feature>
<name>A0A9X9WBH2_9PROT</name>
<keyword evidence="2" id="KW-1133">Transmembrane helix</keyword>
<dbReference type="InterPro" id="IPR029063">
    <property type="entry name" value="SAM-dependent_MTases_sf"/>
</dbReference>
<feature type="transmembrane region" description="Helical" evidence="2">
    <location>
        <begin position="712"/>
        <end position="734"/>
    </location>
</feature>
<keyword evidence="3" id="KW-0489">Methyltransferase</keyword>
<dbReference type="PANTHER" id="PTHR43317">
    <property type="entry name" value="THERMOSPERMINE SYNTHASE ACAULIS5"/>
    <property type="match status" value="1"/>
</dbReference>
<feature type="transmembrane region" description="Helical" evidence="2">
    <location>
        <begin position="644"/>
        <end position="667"/>
    </location>
</feature>
<feature type="transmembrane region" description="Helical" evidence="2">
    <location>
        <begin position="68"/>
        <end position="91"/>
    </location>
</feature>
<evidence type="ECO:0000256" key="1">
    <source>
        <dbReference type="ARBA" id="ARBA00023115"/>
    </source>
</evidence>
<keyword evidence="2" id="KW-0472">Membrane</keyword>
<evidence type="ECO:0000313" key="4">
    <source>
        <dbReference type="EMBL" id="NKE18938.1"/>
    </source>
</evidence>
<evidence type="ECO:0000313" key="3">
    <source>
        <dbReference type="EMBL" id="MBR0657682.1"/>
    </source>
</evidence>
<reference evidence="3" key="1">
    <citation type="submission" date="2020-01" db="EMBL/GenBank/DDBJ databases">
        <authorList>
            <person name="Rat A."/>
        </authorList>
    </citation>
    <scope>NUCLEOTIDE SEQUENCE</scope>
    <source>
        <strain evidence="3">LMG 31161</strain>
    </source>
</reference>